<evidence type="ECO:0000259" key="1">
    <source>
        <dbReference type="PROSITE" id="PS50191"/>
    </source>
</evidence>
<name>A0A7R9P5Y4_TIMCA</name>
<dbReference type="GO" id="GO:0016020">
    <property type="term" value="C:membrane"/>
    <property type="evidence" value="ECO:0007669"/>
    <property type="project" value="TreeGrafter"/>
</dbReference>
<dbReference type="InterPro" id="IPR001251">
    <property type="entry name" value="CRAL-TRIO_dom"/>
</dbReference>
<dbReference type="PANTHER" id="PTHR10174">
    <property type="entry name" value="ALPHA-TOCOPHEROL TRANSFER PROTEIN-RELATED"/>
    <property type="match status" value="1"/>
</dbReference>
<gene>
    <name evidence="2" type="ORF">TCMB3V08_LOCUS4096</name>
</gene>
<protein>
    <submittedName>
        <fullName evidence="2">(California timema) hypothetical protein</fullName>
    </submittedName>
</protein>
<dbReference type="AlphaFoldDB" id="A0A7R9P5Y4"/>
<dbReference type="CDD" id="cd00170">
    <property type="entry name" value="SEC14"/>
    <property type="match status" value="1"/>
</dbReference>
<feature type="domain" description="CRAL-TRIO" evidence="1">
    <location>
        <begin position="1"/>
        <end position="121"/>
    </location>
</feature>
<dbReference type="GO" id="GO:1902936">
    <property type="term" value="F:phosphatidylinositol bisphosphate binding"/>
    <property type="evidence" value="ECO:0007669"/>
    <property type="project" value="TreeGrafter"/>
</dbReference>
<accession>A0A7R9P5Y4</accession>
<dbReference type="SUPFAM" id="SSF52087">
    <property type="entry name" value="CRAL/TRIO domain"/>
    <property type="match status" value="1"/>
</dbReference>
<organism evidence="2">
    <name type="scientific">Timema californicum</name>
    <name type="common">California timema</name>
    <name type="synonym">Walking stick</name>
    <dbReference type="NCBI Taxonomy" id="61474"/>
    <lineage>
        <taxon>Eukaryota</taxon>
        <taxon>Metazoa</taxon>
        <taxon>Ecdysozoa</taxon>
        <taxon>Arthropoda</taxon>
        <taxon>Hexapoda</taxon>
        <taxon>Insecta</taxon>
        <taxon>Pterygota</taxon>
        <taxon>Neoptera</taxon>
        <taxon>Polyneoptera</taxon>
        <taxon>Phasmatodea</taxon>
        <taxon>Timematodea</taxon>
        <taxon>Timematoidea</taxon>
        <taxon>Timematidae</taxon>
        <taxon>Timema</taxon>
    </lineage>
</organism>
<reference evidence="2" key="1">
    <citation type="submission" date="2020-11" db="EMBL/GenBank/DDBJ databases">
        <authorList>
            <person name="Tran Van P."/>
        </authorList>
    </citation>
    <scope>NUCLEOTIDE SEQUENCE</scope>
</reference>
<dbReference type="PROSITE" id="PS50191">
    <property type="entry name" value="CRAL_TRIO"/>
    <property type="match status" value="1"/>
</dbReference>
<dbReference type="InterPro" id="IPR036865">
    <property type="entry name" value="CRAL-TRIO_dom_sf"/>
</dbReference>
<dbReference type="PANTHER" id="PTHR10174:SF208">
    <property type="entry name" value="CRAL-TRIO DOMAIN-CONTAINING PROTEIN DDB_G0278031"/>
    <property type="match status" value="1"/>
</dbReference>
<proteinExistence type="predicted"/>
<dbReference type="Pfam" id="PF00650">
    <property type="entry name" value="CRAL_TRIO"/>
    <property type="match status" value="1"/>
</dbReference>
<dbReference type="Gene3D" id="3.40.525.10">
    <property type="entry name" value="CRAL-TRIO lipid binding domain"/>
    <property type="match status" value="1"/>
</dbReference>
<dbReference type="EMBL" id="OE180505">
    <property type="protein sequence ID" value="CAD7571421.1"/>
    <property type="molecule type" value="Genomic_DNA"/>
</dbReference>
<evidence type="ECO:0000313" key="2">
    <source>
        <dbReference type="EMBL" id="CAD7571421.1"/>
    </source>
</evidence>
<sequence>MCRFHGLTYETMIESEESQVRGYVHFADGLNVGFPHLTLFTPKEAVRIVKNGERTLPMRHKEVHVINVPSALKFAVDFGLALISEKIRKRVKFYTCLEEGLQFIDRSILPKEYGGTMPMAEMIALWKQELLAARATLLSHDEMRVKEELFSEQARQGSVAALKQTMSAIPATSYCIPGSFRKLEVD</sequence>